<dbReference type="EMBL" id="OU963870">
    <property type="protein sequence ID" value="CAH0396059.1"/>
    <property type="molecule type" value="Genomic_DNA"/>
</dbReference>
<evidence type="ECO:0000259" key="4">
    <source>
        <dbReference type="Pfam" id="PF04500"/>
    </source>
</evidence>
<dbReference type="GO" id="GO:0008270">
    <property type="term" value="F:zinc ion binding"/>
    <property type="evidence" value="ECO:0007669"/>
    <property type="project" value="UniProtKB-KW"/>
</dbReference>
<evidence type="ECO:0000256" key="2">
    <source>
        <dbReference type="ARBA" id="ARBA00022771"/>
    </source>
</evidence>
<organism evidence="5 6">
    <name type="scientific">Bemisia tabaci</name>
    <name type="common">Sweetpotato whitefly</name>
    <name type="synonym">Aleurodes tabaci</name>
    <dbReference type="NCBI Taxonomy" id="7038"/>
    <lineage>
        <taxon>Eukaryota</taxon>
        <taxon>Metazoa</taxon>
        <taxon>Ecdysozoa</taxon>
        <taxon>Arthropoda</taxon>
        <taxon>Hexapoda</taxon>
        <taxon>Insecta</taxon>
        <taxon>Pterygota</taxon>
        <taxon>Neoptera</taxon>
        <taxon>Paraneoptera</taxon>
        <taxon>Hemiptera</taxon>
        <taxon>Sternorrhyncha</taxon>
        <taxon>Aleyrodoidea</taxon>
        <taxon>Aleyrodidae</taxon>
        <taxon>Aleyrodinae</taxon>
        <taxon>Bemisia</taxon>
    </lineage>
</organism>
<feature type="domain" description="FLYWCH-type" evidence="4">
    <location>
        <begin position="5"/>
        <end position="64"/>
    </location>
</feature>
<keyword evidence="6" id="KW-1185">Reference proteome</keyword>
<dbReference type="Gene3D" id="2.20.25.240">
    <property type="match status" value="1"/>
</dbReference>
<keyword evidence="1" id="KW-0479">Metal-binding</keyword>
<gene>
    <name evidence="5" type="ORF">BEMITA_LOCUS14166</name>
</gene>
<proteinExistence type="predicted"/>
<dbReference type="AlphaFoldDB" id="A0A9P0AP24"/>
<keyword evidence="2" id="KW-0863">Zinc-finger</keyword>
<sequence>MGLKFLLSDKGRDKLVHRKYIYRQEKIVGDQIIWKCVLYERNYSRELAHTFRKESVMRTTEHNHVADAAEVEVKEAVDLMKKLAKETPKNHPRCCLHSCSKFIPGFCRSFAERIKFEKNGTKCSRGGTYHAQSKITDRFYITGRIRKHVRRSPVFNS</sequence>
<evidence type="ECO:0000256" key="1">
    <source>
        <dbReference type="ARBA" id="ARBA00022723"/>
    </source>
</evidence>
<dbReference type="Proteomes" id="UP001152759">
    <property type="component" value="Chromosome 9"/>
</dbReference>
<evidence type="ECO:0000313" key="5">
    <source>
        <dbReference type="EMBL" id="CAH0396059.1"/>
    </source>
</evidence>
<evidence type="ECO:0000256" key="3">
    <source>
        <dbReference type="ARBA" id="ARBA00022833"/>
    </source>
</evidence>
<reference evidence="5" key="1">
    <citation type="submission" date="2021-12" db="EMBL/GenBank/DDBJ databases">
        <authorList>
            <person name="King R."/>
        </authorList>
    </citation>
    <scope>NUCLEOTIDE SEQUENCE</scope>
</reference>
<accession>A0A9P0AP24</accession>
<evidence type="ECO:0000313" key="6">
    <source>
        <dbReference type="Proteomes" id="UP001152759"/>
    </source>
</evidence>
<name>A0A9P0AP24_BEMTA</name>
<dbReference type="Pfam" id="PF04500">
    <property type="entry name" value="FLYWCH"/>
    <property type="match status" value="1"/>
</dbReference>
<dbReference type="InterPro" id="IPR007588">
    <property type="entry name" value="Znf_FLYWCH"/>
</dbReference>
<protein>
    <recommendedName>
        <fullName evidence="4">FLYWCH-type domain-containing protein</fullName>
    </recommendedName>
</protein>
<keyword evidence="3" id="KW-0862">Zinc</keyword>